<dbReference type="RefSeq" id="WP_343163743.1">
    <property type="nucleotide sequence ID" value="NZ_JBHRSV010000001.1"/>
</dbReference>
<comment type="subcellular location">
    <subcellularLocation>
        <location evidence="1">Cell membrane</location>
        <topology evidence="1">Multi-pass membrane protein</topology>
    </subcellularLocation>
</comment>
<dbReference type="Proteomes" id="UP001595379">
    <property type="component" value="Unassembled WGS sequence"/>
</dbReference>
<feature type="transmembrane region" description="Helical" evidence="6">
    <location>
        <begin position="353"/>
        <end position="372"/>
    </location>
</feature>
<protein>
    <submittedName>
        <fullName evidence="9">ComEC/Rec2 family competence protein</fullName>
    </submittedName>
</protein>
<feature type="transmembrane region" description="Helical" evidence="6">
    <location>
        <begin position="61"/>
        <end position="78"/>
    </location>
</feature>
<evidence type="ECO:0000313" key="9">
    <source>
        <dbReference type="EMBL" id="MFC2924542.1"/>
    </source>
</evidence>
<evidence type="ECO:0000259" key="8">
    <source>
        <dbReference type="Pfam" id="PF13567"/>
    </source>
</evidence>
<feature type="domain" description="ComEC/Rec2-related protein" evidence="7">
    <location>
        <begin position="228"/>
        <end position="504"/>
    </location>
</feature>
<dbReference type="PANTHER" id="PTHR30619">
    <property type="entry name" value="DNA INTERNALIZATION/COMPETENCE PROTEIN COMEC/REC2"/>
    <property type="match status" value="1"/>
</dbReference>
<dbReference type="Pfam" id="PF13567">
    <property type="entry name" value="DUF4131"/>
    <property type="match status" value="1"/>
</dbReference>
<keyword evidence="3 6" id="KW-0812">Transmembrane</keyword>
<proteinExistence type="predicted"/>
<dbReference type="EMBL" id="JBHRSV010000001">
    <property type="protein sequence ID" value="MFC2924542.1"/>
    <property type="molecule type" value="Genomic_DNA"/>
</dbReference>
<name>A0ABV6ZSY4_9PROT</name>
<feature type="transmembrane region" description="Helical" evidence="6">
    <location>
        <begin position="322"/>
        <end position="347"/>
    </location>
</feature>
<evidence type="ECO:0000256" key="4">
    <source>
        <dbReference type="ARBA" id="ARBA00022989"/>
    </source>
</evidence>
<dbReference type="NCBIfam" id="TIGR00360">
    <property type="entry name" value="ComEC_N-term"/>
    <property type="match status" value="1"/>
</dbReference>
<dbReference type="PANTHER" id="PTHR30619:SF1">
    <property type="entry name" value="RECOMBINATION PROTEIN 2"/>
    <property type="match status" value="1"/>
</dbReference>
<gene>
    <name evidence="9" type="ORF">ACFOOR_00315</name>
</gene>
<feature type="transmembrane region" description="Helical" evidence="6">
    <location>
        <begin position="427"/>
        <end position="448"/>
    </location>
</feature>
<dbReference type="InterPro" id="IPR004477">
    <property type="entry name" value="ComEC_N"/>
</dbReference>
<evidence type="ECO:0000256" key="5">
    <source>
        <dbReference type="ARBA" id="ARBA00023136"/>
    </source>
</evidence>
<keyword evidence="4 6" id="KW-1133">Transmembrane helix</keyword>
<feature type="transmembrane region" description="Helical" evidence="6">
    <location>
        <begin position="485"/>
        <end position="504"/>
    </location>
</feature>
<evidence type="ECO:0000256" key="3">
    <source>
        <dbReference type="ARBA" id="ARBA00022692"/>
    </source>
</evidence>
<evidence type="ECO:0000256" key="2">
    <source>
        <dbReference type="ARBA" id="ARBA00022475"/>
    </source>
</evidence>
<keyword evidence="2" id="KW-1003">Cell membrane</keyword>
<dbReference type="InterPro" id="IPR052159">
    <property type="entry name" value="Competence_DNA_uptake"/>
</dbReference>
<feature type="transmembrane region" description="Helical" evidence="6">
    <location>
        <begin position="37"/>
        <end position="55"/>
    </location>
</feature>
<sequence length="677" mass="70790">MLARLGWGDLPLSIALPAAFGVGAVVYYALPSEPHPWMWLPLSVAATMCAGLAFASARRQRYWPIALLIAAMSLAGFARSDLRTAGVAHTVIADSDRARVVTGWIEQVQRSTSRERLIIRVDAIEGIDIPPPRVRVTASRGEFVPGDAIRLRAVLGPPPRPAVPGSYDSGFAAWFSGIGGTGFAVSRPEAAEVSGHGFARGFAAWRWSIAERIRARMPERTGGVAAALLTGDRSGIDPDVAESLRASGLGHILAISGLHMALMAGGVFFAATWVIARIEPLARAIDPRKPAAIAALLAACAYLLLSGAAIPTQRAFVMTGAVLLGVLAGRRAASMHMVGIAALAVLVFQPESVVTPGFQMSFAAAIALVAAFNLARRRPAGPRGLLSRFAGFWGALAGSSLVAGSATGGFAAFHFHRLAAYGFGANLAAMPVFSLLVMPAGAIALLLMPLGLDAPALWAMDKGLSWVIAVASFTESLPGSLTPAAAAPGLALAIYGAGFVFLAAGRGLIRLAGAAGMGLALIIWAFADQPDALITEGGVMIARFGEAETWSASNTRRSRFAAHVFLERSGEERGQSPASGVICDYSGCMGRASGRVIAFPDSPEFLSDDCRHADLVVTRFPVRGTDRSACQARLIDARQLNESGALALWFGPDGRLGTQSVDAVRGERPWTARGDQL</sequence>
<comment type="caution">
    <text evidence="9">The sequence shown here is derived from an EMBL/GenBank/DDBJ whole genome shotgun (WGS) entry which is preliminary data.</text>
</comment>
<organism evidence="9 10">
    <name type="scientific">Hyphobacterium vulgare</name>
    <dbReference type="NCBI Taxonomy" id="1736751"/>
    <lineage>
        <taxon>Bacteria</taxon>
        <taxon>Pseudomonadati</taxon>
        <taxon>Pseudomonadota</taxon>
        <taxon>Alphaproteobacteria</taxon>
        <taxon>Maricaulales</taxon>
        <taxon>Maricaulaceae</taxon>
        <taxon>Hyphobacterium</taxon>
    </lineage>
</organism>
<evidence type="ECO:0000313" key="10">
    <source>
        <dbReference type="Proteomes" id="UP001595379"/>
    </source>
</evidence>
<evidence type="ECO:0000256" key="6">
    <source>
        <dbReference type="SAM" id="Phobius"/>
    </source>
</evidence>
<keyword evidence="5 6" id="KW-0472">Membrane</keyword>
<dbReference type="InterPro" id="IPR025405">
    <property type="entry name" value="DUF4131"/>
</dbReference>
<feature type="transmembrane region" description="Helical" evidence="6">
    <location>
        <begin position="12"/>
        <end position="30"/>
    </location>
</feature>
<accession>A0ABV6ZSY4</accession>
<reference evidence="10" key="1">
    <citation type="journal article" date="2019" name="Int. J. Syst. Evol. Microbiol.">
        <title>The Global Catalogue of Microorganisms (GCM) 10K type strain sequencing project: providing services to taxonomists for standard genome sequencing and annotation.</title>
        <authorList>
            <consortium name="The Broad Institute Genomics Platform"/>
            <consortium name="The Broad Institute Genome Sequencing Center for Infectious Disease"/>
            <person name="Wu L."/>
            <person name="Ma J."/>
        </authorList>
    </citation>
    <scope>NUCLEOTIDE SEQUENCE [LARGE SCALE GENOMIC DNA]</scope>
    <source>
        <strain evidence="10">KCTC 52487</strain>
    </source>
</reference>
<feature type="transmembrane region" description="Helical" evidence="6">
    <location>
        <begin position="511"/>
        <end position="527"/>
    </location>
</feature>
<feature type="transmembrane region" description="Helical" evidence="6">
    <location>
        <begin position="392"/>
        <end position="415"/>
    </location>
</feature>
<evidence type="ECO:0000259" key="7">
    <source>
        <dbReference type="Pfam" id="PF03772"/>
    </source>
</evidence>
<feature type="transmembrane region" description="Helical" evidence="6">
    <location>
        <begin position="252"/>
        <end position="276"/>
    </location>
</feature>
<dbReference type="Pfam" id="PF03772">
    <property type="entry name" value="Competence"/>
    <property type="match status" value="1"/>
</dbReference>
<feature type="transmembrane region" description="Helical" evidence="6">
    <location>
        <begin position="291"/>
        <end position="310"/>
    </location>
</feature>
<keyword evidence="10" id="KW-1185">Reference proteome</keyword>
<feature type="domain" description="DUF4131" evidence="8">
    <location>
        <begin position="36"/>
        <end position="184"/>
    </location>
</feature>
<evidence type="ECO:0000256" key="1">
    <source>
        <dbReference type="ARBA" id="ARBA00004651"/>
    </source>
</evidence>